<accession>A0AAD7HYU3</accession>
<feature type="compositionally biased region" description="Polar residues" evidence="1">
    <location>
        <begin position="75"/>
        <end position="86"/>
    </location>
</feature>
<proteinExistence type="predicted"/>
<reference evidence="2" key="1">
    <citation type="submission" date="2023-03" db="EMBL/GenBank/DDBJ databases">
        <title>Massive genome expansion in bonnet fungi (Mycena s.s.) driven by repeated elements and novel gene families across ecological guilds.</title>
        <authorList>
            <consortium name="Lawrence Berkeley National Laboratory"/>
            <person name="Harder C.B."/>
            <person name="Miyauchi S."/>
            <person name="Viragh M."/>
            <person name="Kuo A."/>
            <person name="Thoen E."/>
            <person name="Andreopoulos B."/>
            <person name="Lu D."/>
            <person name="Skrede I."/>
            <person name="Drula E."/>
            <person name="Henrissat B."/>
            <person name="Morin E."/>
            <person name="Kohler A."/>
            <person name="Barry K."/>
            <person name="LaButti K."/>
            <person name="Morin E."/>
            <person name="Salamov A."/>
            <person name="Lipzen A."/>
            <person name="Mereny Z."/>
            <person name="Hegedus B."/>
            <person name="Baldrian P."/>
            <person name="Stursova M."/>
            <person name="Weitz H."/>
            <person name="Taylor A."/>
            <person name="Grigoriev I.V."/>
            <person name="Nagy L.G."/>
            <person name="Martin F."/>
            <person name="Kauserud H."/>
        </authorList>
    </citation>
    <scope>NUCLEOTIDE SEQUENCE</scope>
    <source>
        <strain evidence="2">CBHHK188m</strain>
    </source>
</reference>
<sequence>MIVERKTTHLPKLRQLAGRSHKLIYCKDTQSEIQLEKLENTEEYLGNTWVRLSEEKTSGKEIGLYVLHVKTSSVKAGRQRGQSESGGPNAASASGPDVTGSDVDITGSDRSPALEALPTAYKSQPGTRRTSQRKFTPITPGQAIAAENLPQLAESWSLALNMGQDLVAALAHDLDAQAALGSPLLPAVETLRREWTRDIDSQRGRDYGDSEHLTHQASKMLLDTFLHDTFDAIQSTLGPQESPVHTVFSWKQEYQMPSCKVDNTVFLDGKPAVLVEDKCMADLPKALEDVKLRGRVLGCVEVNVTDEGPVQDWFTLVNKATILPQCTHISTDGHLIVQGALYQQMYGTPFVLFFGVTAIMIGYRTGTNLLWSDPIYNRRNAGDKFEPGPPHALHTPAIIAEALAWVFNGAGPSNPEVHIPLLLLAVLLKAAMQDLLWLQHKFLSLMALEFRAAAHDSTLSRDAAEYLATGMKKVDIEKHQRRGEDLSGSYQPPRARILAPTTFWCGQRLFAGHWYGELGAPAGYSVTVRQPLSQGSHGVVYAGQLWQVGISVSDVAIKVSDTVDPLLAEFARYRDLKDTMGNHIPKCYGVFVAKRTAFLVTELLEKRDTLQSKGDRYSYSPIPTSADRAAVYETLAKLHHAGWMHNDILDSRGRNLRNLVWAQDGRAVLIDLVTVSRHKCDATCEELKGARTVLQLPEHRIIV</sequence>
<dbReference type="Proteomes" id="UP001215280">
    <property type="component" value="Unassembled WGS sequence"/>
</dbReference>
<dbReference type="AlphaFoldDB" id="A0AAD7HYU3"/>
<evidence type="ECO:0000256" key="1">
    <source>
        <dbReference type="SAM" id="MobiDB-lite"/>
    </source>
</evidence>
<dbReference type="EMBL" id="JARJLG010000183">
    <property type="protein sequence ID" value="KAJ7731435.1"/>
    <property type="molecule type" value="Genomic_DNA"/>
</dbReference>
<evidence type="ECO:0008006" key="4">
    <source>
        <dbReference type="Google" id="ProtNLM"/>
    </source>
</evidence>
<dbReference type="InterPro" id="IPR011009">
    <property type="entry name" value="Kinase-like_dom_sf"/>
</dbReference>
<gene>
    <name evidence="2" type="ORF">DFH07DRAFT_781261</name>
</gene>
<feature type="region of interest" description="Disordered" evidence="1">
    <location>
        <begin position="75"/>
        <end position="142"/>
    </location>
</feature>
<dbReference type="Gene3D" id="1.10.510.10">
    <property type="entry name" value="Transferase(Phosphotransferase) domain 1"/>
    <property type="match status" value="1"/>
</dbReference>
<evidence type="ECO:0000313" key="2">
    <source>
        <dbReference type="EMBL" id="KAJ7731435.1"/>
    </source>
</evidence>
<comment type="caution">
    <text evidence="2">The sequence shown here is derived from an EMBL/GenBank/DDBJ whole genome shotgun (WGS) entry which is preliminary data.</text>
</comment>
<name>A0AAD7HYU3_9AGAR</name>
<protein>
    <recommendedName>
        <fullName evidence="4">Protein kinase domain-containing protein</fullName>
    </recommendedName>
</protein>
<organism evidence="2 3">
    <name type="scientific">Mycena maculata</name>
    <dbReference type="NCBI Taxonomy" id="230809"/>
    <lineage>
        <taxon>Eukaryota</taxon>
        <taxon>Fungi</taxon>
        <taxon>Dikarya</taxon>
        <taxon>Basidiomycota</taxon>
        <taxon>Agaricomycotina</taxon>
        <taxon>Agaricomycetes</taxon>
        <taxon>Agaricomycetidae</taxon>
        <taxon>Agaricales</taxon>
        <taxon>Marasmiineae</taxon>
        <taxon>Mycenaceae</taxon>
        <taxon>Mycena</taxon>
    </lineage>
</organism>
<dbReference type="SUPFAM" id="SSF56112">
    <property type="entry name" value="Protein kinase-like (PK-like)"/>
    <property type="match status" value="1"/>
</dbReference>
<keyword evidence="3" id="KW-1185">Reference proteome</keyword>
<evidence type="ECO:0000313" key="3">
    <source>
        <dbReference type="Proteomes" id="UP001215280"/>
    </source>
</evidence>